<dbReference type="RefSeq" id="WP_208345242.1">
    <property type="nucleotide sequence ID" value="NZ_CAWQFN010000617.1"/>
</dbReference>
<keyword evidence="5" id="KW-1185">Reference proteome</keyword>
<dbReference type="PANTHER" id="PTHR11527">
    <property type="entry name" value="HEAT-SHOCK PROTEIN 20 FAMILY MEMBER"/>
    <property type="match status" value="1"/>
</dbReference>
<dbReference type="SUPFAM" id="SSF49764">
    <property type="entry name" value="HSP20-like chaperones"/>
    <property type="match status" value="1"/>
</dbReference>
<reference evidence="5" key="1">
    <citation type="journal article" date="2021" name="Science">
        <title>Hunting the eagle killer: A cyanobacterial neurotoxin causes vacuolar myelinopathy.</title>
        <authorList>
            <person name="Breinlinger S."/>
            <person name="Phillips T.J."/>
            <person name="Haram B.N."/>
            <person name="Mares J."/>
            <person name="Martinez Yerena J.A."/>
            <person name="Hrouzek P."/>
            <person name="Sobotka R."/>
            <person name="Henderson W.M."/>
            <person name="Schmieder P."/>
            <person name="Williams S.M."/>
            <person name="Lauderdale J.D."/>
            <person name="Wilde H.D."/>
            <person name="Gerrin W."/>
            <person name="Kust A."/>
            <person name="Washington J.W."/>
            <person name="Wagner C."/>
            <person name="Geier B."/>
            <person name="Liebeke M."/>
            <person name="Enke H."/>
            <person name="Niedermeyer T.H.J."/>
            <person name="Wilde S.B."/>
        </authorList>
    </citation>
    <scope>NUCLEOTIDE SEQUENCE [LARGE SCALE GENOMIC DNA]</scope>
    <source>
        <strain evidence="5">Thurmond2011</strain>
    </source>
</reference>
<feature type="domain" description="SHSP" evidence="3">
    <location>
        <begin position="37"/>
        <end position="149"/>
    </location>
</feature>
<name>A0AAP5MDV0_9CYAN</name>
<evidence type="ECO:0000256" key="1">
    <source>
        <dbReference type="PROSITE-ProRule" id="PRU00285"/>
    </source>
</evidence>
<evidence type="ECO:0000256" key="2">
    <source>
        <dbReference type="RuleBase" id="RU003616"/>
    </source>
</evidence>
<dbReference type="Pfam" id="PF00011">
    <property type="entry name" value="HSP20"/>
    <property type="match status" value="1"/>
</dbReference>
<dbReference type="Proteomes" id="UP000667802">
    <property type="component" value="Unassembled WGS sequence"/>
</dbReference>
<dbReference type="PROSITE" id="PS01031">
    <property type="entry name" value="SHSP"/>
    <property type="match status" value="1"/>
</dbReference>
<evidence type="ECO:0000313" key="5">
    <source>
        <dbReference type="Proteomes" id="UP000667802"/>
    </source>
</evidence>
<dbReference type="CDD" id="cd06464">
    <property type="entry name" value="ACD_sHsps-like"/>
    <property type="match status" value="1"/>
</dbReference>
<dbReference type="InterPro" id="IPR008978">
    <property type="entry name" value="HSP20-like_chaperone"/>
</dbReference>
<comment type="similarity">
    <text evidence="1 2">Belongs to the small heat shock protein (HSP20) family.</text>
</comment>
<dbReference type="InterPro" id="IPR002068">
    <property type="entry name" value="A-crystallin/Hsp20_dom"/>
</dbReference>
<organism evidence="4 5">
    <name type="scientific">Aetokthonos hydrillicola Thurmond2011</name>
    <dbReference type="NCBI Taxonomy" id="2712845"/>
    <lineage>
        <taxon>Bacteria</taxon>
        <taxon>Bacillati</taxon>
        <taxon>Cyanobacteriota</taxon>
        <taxon>Cyanophyceae</taxon>
        <taxon>Nostocales</taxon>
        <taxon>Hapalosiphonaceae</taxon>
        <taxon>Aetokthonos</taxon>
    </lineage>
</organism>
<evidence type="ECO:0000313" key="4">
    <source>
        <dbReference type="EMBL" id="MDR9899854.1"/>
    </source>
</evidence>
<accession>A0AAP5MDV0</accession>
<dbReference type="Gene3D" id="2.60.40.790">
    <property type="match status" value="1"/>
</dbReference>
<dbReference type="InterPro" id="IPR031107">
    <property type="entry name" value="Small_HSP"/>
</dbReference>
<dbReference type="AlphaFoldDB" id="A0AAP5MDV0"/>
<comment type="caution">
    <text evidence="4">The sequence shown here is derived from an EMBL/GenBank/DDBJ whole genome shotgun (WGS) entry which is preliminary data.</text>
</comment>
<sequence length="149" mass="16791">MALIHWEPFREIDQLQREMNRLFDGITRTTATNGERGVGVTFIPSAEIHETPEAIHLKLEIPGMEASDLNVEVTAEAVSISGERKQEAKTSEKGVTRTEFRYGQFRRVIPLSTRVQNDKVQAEYKNGVLSLTLPKAEEEKNKVVKVNIG</sequence>
<protein>
    <submittedName>
        <fullName evidence="4">Hsp20/alpha crystallin family protein</fullName>
    </submittedName>
</protein>
<gene>
    <name evidence="4" type="ORF">G7B40_035655</name>
</gene>
<proteinExistence type="inferred from homology"/>
<evidence type="ECO:0000259" key="3">
    <source>
        <dbReference type="PROSITE" id="PS01031"/>
    </source>
</evidence>
<dbReference type="EMBL" id="JAALHA020000028">
    <property type="protein sequence ID" value="MDR9899854.1"/>
    <property type="molecule type" value="Genomic_DNA"/>
</dbReference>